<gene>
    <name evidence="1" type="ORF">CLIB1444_02S02212</name>
</gene>
<protein>
    <submittedName>
        <fullName evidence="1">Vacuolar amino acid transporter 2</fullName>
    </submittedName>
</protein>
<comment type="caution">
    <text evidence="1">The sequence shown here is derived from an EMBL/GenBank/DDBJ whole genome shotgun (WGS) entry which is preliminary data.</text>
</comment>
<reference evidence="1" key="1">
    <citation type="submission" date="2022-06" db="EMBL/GenBank/DDBJ databases">
        <authorList>
            <person name="Legras J.-L."/>
            <person name="Devillers H."/>
            <person name="Grondin C."/>
        </authorList>
    </citation>
    <scope>NUCLEOTIDE SEQUENCE</scope>
    <source>
        <strain evidence="1">CLIB 1444</strain>
    </source>
</reference>
<sequence>MSKETRQYTSVPQGPDDVPTASSQLQEPPVPEEEFELESLDSLDFENNTPDQPEKGKSNMRMAFMNMANSILGAGIIGQPFAFKNSGLVGGLVSLAVLTFLIDWTLRLIVKNTLLSKTNSYQDFAAHCFGKFGRILLLFSVGSFAYGGCMAFCVIIGDTIPHVLKAFIPESITESSAFGWLFSRNIIITIFTTCISYPLSLNKDISKLAKASGFALFGMLIIVLITAIRGPFVDKDLKKPLTTQQWTVNTNIFQGISVISFALVCHHNTTFIYNSLKNSVKLKFDRLTHIVCFISMICCLVMAVNGLLNFGGNTKGNILNNFKSDDNWINVARFCFGLNMLTTFPLEIFVVRDVMRDVVYFYTHDTNEHGNHSGHFELSSRQHFFITSFLVFSSMAVSLLTCNLGIILELIGATSASLMAYIIPPLCYLKLSWEQVDYKSLTSSEKRQFHLYKTLPSVACALFGLSVMVISSFMSIRTSLKSSGEDDHCVVD</sequence>
<dbReference type="EMBL" id="CALSDN010000002">
    <property type="protein sequence ID" value="CAH6719157.1"/>
    <property type="molecule type" value="Genomic_DNA"/>
</dbReference>
<keyword evidence="2" id="KW-1185">Reference proteome</keyword>
<name>A0ACA9Y2M1_9ASCO</name>
<evidence type="ECO:0000313" key="2">
    <source>
        <dbReference type="Proteomes" id="UP001152531"/>
    </source>
</evidence>
<dbReference type="Proteomes" id="UP001152531">
    <property type="component" value="Unassembled WGS sequence"/>
</dbReference>
<proteinExistence type="predicted"/>
<accession>A0ACA9Y2M1</accession>
<evidence type="ECO:0000313" key="1">
    <source>
        <dbReference type="EMBL" id="CAH6719157.1"/>
    </source>
</evidence>
<organism evidence="1 2">
    <name type="scientific">[Candida] jaroonii</name>
    <dbReference type="NCBI Taxonomy" id="467808"/>
    <lineage>
        <taxon>Eukaryota</taxon>
        <taxon>Fungi</taxon>
        <taxon>Dikarya</taxon>
        <taxon>Ascomycota</taxon>
        <taxon>Saccharomycotina</taxon>
        <taxon>Pichiomycetes</taxon>
        <taxon>Debaryomycetaceae</taxon>
        <taxon>Yamadazyma</taxon>
    </lineage>
</organism>